<evidence type="ECO:0000313" key="3">
    <source>
        <dbReference type="Proteomes" id="UP000660729"/>
    </source>
</evidence>
<feature type="region of interest" description="Disordered" evidence="1">
    <location>
        <begin position="44"/>
        <end position="68"/>
    </location>
</feature>
<name>A0A8H6RUN6_9PEZI</name>
<keyword evidence="3" id="KW-1185">Reference proteome</keyword>
<protein>
    <submittedName>
        <fullName evidence="2">Uncharacterized protein</fullName>
    </submittedName>
</protein>
<reference evidence="2" key="1">
    <citation type="submission" date="2020-04" db="EMBL/GenBank/DDBJ databases">
        <title>Draft genome resource of the tomato pathogen Pseudocercospora fuligena.</title>
        <authorList>
            <person name="Zaccaron A."/>
        </authorList>
    </citation>
    <scope>NUCLEOTIDE SEQUENCE</scope>
    <source>
        <strain evidence="2">PF001</strain>
    </source>
</reference>
<dbReference type="EMBL" id="JABCIY010000011">
    <property type="protein sequence ID" value="KAF7197554.1"/>
    <property type="molecule type" value="Genomic_DNA"/>
</dbReference>
<comment type="caution">
    <text evidence="2">The sequence shown here is derived from an EMBL/GenBank/DDBJ whole genome shotgun (WGS) entry which is preliminary data.</text>
</comment>
<evidence type="ECO:0000256" key="1">
    <source>
        <dbReference type="SAM" id="MobiDB-lite"/>
    </source>
</evidence>
<feature type="compositionally biased region" description="Basic and acidic residues" evidence="1">
    <location>
        <begin position="44"/>
        <end position="61"/>
    </location>
</feature>
<proteinExistence type="predicted"/>
<dbReference type="Proteomes" id="UP000660729">
    <property type="component" value="Unassembled WGS sequence"/>
</dbReference>
<sequence length="68" mass="7841">MNTVKKQDQMNWLQETIDCLKSRTSMAIPVGQQDDAMKPRAIHVNEPETRPRRDLANDKKYVSSATPR</sequence>
<organism evidence="2 3">
    <name type="scientific">Pseudocercospora fuligena</name>
    <dbReference type="NCBI Taxonomy" id="685502"/>
    <lineage>
        <taxon>Eukaryota</taxon>
        <taxon>Fungi</taxon>
        <taxon>Dikarya</taxon>
        <taxon>Ascomycota</taxon>
        <taxon>Pezizomycotina</taxon>
        <taxon>Dothideomycetes</taxon>
        <taxon>Dothideomycetidae</taxon>
        <taxon>Mycosphaerellales</taxon>
        <taxon>Mycosphaerellaceae</taxon>
        <taxon>Pseudocercospora</taxon>
    </lineage>
</organism>
<gene>
    <name evidence="2" type="ORF">HII31_01057</name>
</gene>
<accession>A0A8H6RUN6</accession>
<dbReference type="AlphaFoldDB" id="A0A8H6RUN6"/>
<evidence type="ECO:0000313" key="2">
    <source>
        <dbReference type="EMBL" id="KAF7197554.1"/>
    </source>
</evidence>